<evidence type="ECO:0000313" key="6">
    <source>
        <dbReference type="Proteomes" id="UP001156641"/>
    </source>
</evidence>
<evidence type="ECO:0000256" key="2">
    <source>
        <dbReference type="ARBA" id="ARBA00023235"/>
    </source>
</evidence>
<keyword evidence="1 3" id="KW-0697">Rotamase</keyword>
<dbReference type="PANTHER" id="PTHR45625:SF4">
    <property type="entry name" value="PEPTIDYLPROLYL ISOMERASE DOMAIN AND WD REPEAT-CONTAINING PROTEIN 1"/>
    <property type="match status" value="1"/>
</dbReference>
<sequence length="184" mass="19621">MLKRRTLISTAAATPFLTELAMTEPAAAETVSNTLLMELKYGTVTIELRPDLAPKAAERLRTLTTQGYYNGCKFFRVIAGFMAQTGDASNTGMGGSDLPNLPAEFTQDASFLTGAVGMARTSDPNSANSQFFICFAPATFLDGNYTIVGQVTAGMDFVQQIKKGDPQSGKVNDPDSIIKMTLAA</sequence>
<dbReference type="InterPro" id="IPR029000">
    <property type="entry name" value="Cyclophilin-like_dom_sf"/>
</dbReference>
<evidence type="ECO:0000256" key="3">
    <source>
        <dbReference type="RuleBase" id="RU363019"/>
    </source>
</evidence>
<evidence type="ECO:0000313" key="5">
    <source>
        <dbReference type="EMBL" id="GLR68879.1"/>
    </source>
</evidence>
<protein>
    <recommendedName>
        <fullName evidence="3">Peptidyl-prolyl cis-trans isomerase</fullName>
        <shortName evidence="3">PPIase</shortName>
        <ecNumber evidence="3">5.2.1.8</ecNumber>
    </recommendedName>
</protein>
<dbReference type="Gene3D" id="2.40.100.10">
    <property type="entry name" value="Cyclophilin-like"/>
    <property type="match status" value="1"/>
</dbReference>
<gene>
    <name evidence="5" type="ORF">GCM10010909_35610</name>
</gene>
<dbReference type="PRINTS" id="PR00153">
    <property type="entry name" value="CSAPPISMRASE"/>
</dbReference>
<dbReference type="InterPro" id="IPR044666">
    <property type="entry name" value="Cyclophilin_A-like"/>
</dbReference>
<dbReference type="GO" id="GO:0016853">
    <property type="term" value="F:isomerase activity"/>
    <property type="evidence" value="ECO:0007669"/>
    <property type="project" value="UniProtKB-KW"/>
</dbReference>
<dbReference type="Proteomes" id="UP001156641">
    <property type="component" value="Unassembled WGS sequence"/>
</dbReference>
<proteinExistence type="inferred from homology"/>
<dbReference type="PROSITE" id="PS50072">
    <property type="entry name" value="CSA_PPIASE_2"/>
    <property type="match status" value="1"/>
</dbReference>
<keyword evidence="2 3" id="KW-0413">Isomerase</keyword>
<evidence type="ECO:0000259" key="4">
    <source>
        <dbReference type="PROSITE" id="PS50072"/>
    </source>
</evidence>
<comment type="catalytic activity">
    <reaction evidence="3">
        <text>[protein]-peptidylproline (omega=180) = [protein]-peptidylproline (omega=0)</text>
        <dbReference type="Rhea" id="RHEA:16237"/>
        <dbReference type="Rhea" id="RHEA-COMP:10747"/>
        <dbReference type="Rhea" id="RHEA-COMP:10748"/>
        <dbReference type="ChEBI" id="CHEBI:83833"/>
        <dbReference type="ChEBI" id="CHEBI:83834"/>
        <dbReference type="EC" id="5.2.1.8"/>
    </reaction>
</comment>
<dbReference type="Pfam" id="PF00160">
    <property type="entry name" value="Pro_isomerase"/>
    <property type="match status" value="1"/>
</dbReference>
<comment type="caution">
    <text evidence="5">The sequence shown here is derived from an EMBL/GenBank/DDBJ whole genome shotgun (WGS) entry which is preliminary data.</text>
</comment>
<dbReference type="EC" id="5.2.1.8" evidence="3"/>
<keyword evidence="6" id="KW-1185">Reference proteome</keyword>
<dbReference type="RefSeq" id="WP_284259739.1">
    <property type="nucleotide sequence ID" value="NZ_BSOS01000098.1"/>
</dbReference>
<dbReference type="SUPFAM" id="SSF50891">
    <property type="entry name" value="Cyclophilin-like"/>
    <property type="match status" value="1"/>
</dbReference>
<feature type="domain" description="PPIase cyclophilin-type" evidence="4">
    <location>
        <begin position="42"/>
        <end position="184"/>
    </location>
</feature>
<name>A0ABQ6AFJ4_9PROT</name>
<dbReference type="EMBL" id="BSOS01000098">
    <property type="protein sequence ID" value="GLR68879.1"/>
    <property type="molecule type" value="Genomic_DNA"/>
</dbReference>
<dbReference type="InterPro" id="IPR002130">
    <property type="entry name" value="Cyclophilin-type_PPIase_dom"/>
</dbReference>
<comment type="similarity">
    <text evidence="3">Belongs to the cyclophilin-type PPIase family.</text>
</comment>
<accession>A0ABQ6AFJ4</accession>
<evidence type="ECO:0000256" key="1">
    <source>
        <dbReference type="ARBA" id="ARBA00023110"/>
    </source>
</evidence>
<dbReference type="PANTHER" id="PTHR45625">
    <property type="entry name" value="PEPTIDYL-PROLYL CIS-TRANS ISOMERASE-RELATED"/>
    <property type="match status" value="1"/>
</dbReference>
<organism evidence="5 6">
    <name type="scientific">Acidocella aquatica</name>
    <dbReference type="NCBI Taxonomy" id="1922313"/>
    <lineage>
        <taxon>Bacteria</taxon>
        <taxon>Pseudomonadati</taxon>
        <taxon>Pseudomonadota</taxon>
        <taxon>Alphaproteobacteria</taxon>
        <taxon>Acetobacterales</taxon>
        <taxon>Acidocellaceae</taxon>
        <taxon>Acidocella</taxon>
    </lineage>
</organism>
<reference evidence="6" key="1">
    <citation type="journal article" date="2019" name="Int. J. Syst. Evol. Microbiol.">
        <title>The Global Catalogue of Microorganisms (GCM) 10K type strain sequencing project: providing services to taxonomists for standard genome sequencing and annotation.</title>
        <authorList>
            <consortium name="The Broad Institute Genomics Platform"/>
            <consortium name="The Broad Institute Genome Sequencing Center for Infectious Disease"/>
            <person name="Wu L."/>
            <person name="Ma J."/>
        </authorList>
    </citation>
    <scope>NUCLEOTIDE SEQUENCE [LARGE SCALE GENOMIC DNA]</scope>
    <source>
        <strain evidence="6">NBRC 112502</strain>
    </source>
</reference>
<dbReference type="CDD" id="cd00317">
    <property type="entry name" value="cyclophilin"/>
    <property type="match status" value="1"/>
</dbReference>
<comment type="function">
    <text evidence="3">PPIases accelerate the folding of proteins. It catalyzes the cis-trans isomerization of proline imidic peptide bonds in oligopeptides.</text>
</comment>